<comment type="caution">
    <text evidence="1">The sequence shown here is derived from an EMBL/GenBank/DDBJ whole genome shotgun (WGS) entry which is preliminary data.</text>
</comment>
<organism evidence="1 2">
    <name type="scientific">Pseudogracilibacillus auburnensis</name>
    <dbReference type="NCBI Taxonomy" id="1494959"/>
    <lineage>
        <taxon>Bacteria</taxon>
        <taxon>Bacillati</taxon>
        <taxon>Bacillota</taxon>
        <taxon>Bacilli</taxon>
        <taxon>Bacillales</taxon>
        <taxon>Bacillaceae</taxon>
        <taxon>Pseudogracilibacillus</taxon>
    </lineage>
</organism>
<sequence length="77" mass="8282">MIKKLNQTCQKFNDALGISIKLPEPKKGTLKAASTYSFVVGTGLVAASIIFEQKWCAAAGGLSIVNSIVLRREAKEK</sequence>
<evidence type="ECO:0000313" key="2">
    <source>
        <dbReference type="Proteomes" id="UP000247978"/>
    </source>
</evidence>
<dbReference type="Proteomes" id="UP000247978">
    <property type="component" value="Unassembled WGS sequence"/>
</dbReference>
<dbReference type="OrthoDB" id="3010323at2"/>
<dbReference type="EMBL" id="QJJQ01000013">
    <property type="protein sequence ID" value="PXW84845.1"/>
    <property type="molecule type" value="Genomic_DNA"/>
</dbReference>
<name>A0A2V3VXR3_9BACI</name>
<gene>
    <name evidence="1" type="ORF">DFR56_11389</name>
</gene>
<proteinExistence type="predicted"/>
<protein>
    <submittedName>
        <fullName evidence="1">Uncharacterized protein</fullName>
    </submittedName>
</protein>
<dbReference type="AlphaFoldDB" id="A0A2V3VXR3"/>
<dbReference type="RefSeq" id="WP_110396521.1">
    <property type="nucleotide sequence ID" value="NZ_JADIJL010000016.1"/>
</dbReference>
<evidence type="ECO:0000313" key="1">
    <source>
        <dbReference type="EMBL" id="PXW84845.1"/>
    </source>
</evidence>
<accession>A0A2V3VXR3</accession>
<reference evidence="1 2" key="1">
    <citation type="submission" date="2018-05" db="EMBL/GenBank/DDBJ databases">
        <title>Genomic Encyclopedia of Type Strains, Phase IV (KMG-IV): sequencing the most valuable type-strain genomes for metagenomic binning, comparative biology and taxonomic classification.</title>
        <authorList>
            <person name="Goeker M."/>
        </authorList>
    </citation>
    <scope>NUCLEOTIDE SEQUENCE [LARGE SCALE GENOMIC DNA]</scope>
    <source>
        <strain evidence="1 2">DSM 28556</strain>
    </source>
</reference>
<keyword evidence="2" id="KW-1185">Reference proteome</keyword>